<gene>
    <name evidence="1" type="ORF">EZS28_040010</name>
</gene>
<name>A0A5J4U2H7_9EUKA</name>
<sequence>MSGYKASDACLNRVRQFYQNRPFVVSAQRIETFAFPSGAALTGLRTSQNIPLSHVTDMCLIFLNDLRYVIYFENSFYQNMQVSTLARNFPDFPMNTLNEQFFTIQLAANNLDNIFEAIDEYEDSLATPRVELRGMPVYQGAVDTNYDVNTKGKHPPSPNLCTVHDTFQLFTPLNGGSCDYNTTYSIDETIGQVTV</sequence>
<dbReference type="OrthoDB" id="10500762at2759"/>
<dbReference type="Proteomes" id="UP000324800">
    <property type="component" value="Unassembled WGS sequence"/>
</dbReference>
<evidence type="ECO:0000313" key="1">
    <source>
        <dbReference type="EMBL" id="KAA6364463.1"/>
    </source>
</evidence>
<organism evidence="1 2">
    <name type="scientific">Streblomastix strix</name>
    <dbReference type="NCBI Taxonomy" id="222440"/>
    <lineage>
        <taxon>Eukaryota</taxon>
        <taxon>Metamonada</taxon>
        <taxon>Preaxostyla</taxon>
        <taxon>Oxymonadida</taxon>
        <taxon>Streblomastigidae</taxon>
        <taxon>Streblomastix</taxon>
    </lineage>
</organism>
<dbReference type="EMBL" id="SNRW01021631">
    <property type="protein sequence ID" value="KAA6364463.1"/>
    <property type="molecule type" value="Genomic_DNA"/>
</dbReference>
<reference evidence="1 2" key="1">
    <citation type="submission" date="2019-03" db="EMBL/GenBank/DDBJ databases">
        <title>Single cell metagenomics reveals metabolic interactions within the superorganism composed of flagellate Streblomastix strix and complex community of Bacteroidetes bacteria on its surface.</title>
        <authorList>
            <person name="Treitli S.C."/>
            <person name="Kolisko M."/>
            <person name="Husnik F."/>
            <person name="Keeling P."/>
            <person name="Hampl V."/>
        </authorList>
    </citation>
    <scope>NUCLEOTIDE SEQUENCE [LARGE SCALE GENOMIC DNA]</scope>
    <source>
        <strain evidence="1">ST1C</strain>
    </source>
</reference>
<dbReference type="AlphaFoldDB" id="A0A5J4U2H7"/>
<proteinExistence type="predicted"/>
<accession>A0A5J4U2H7</accession>
<evidence type="ECO:0000313" key="2">
    <source>
        <dbReference type="Proteomes" id="UP000324800"/>
    </source>
</evidence>
<comment type="caution">
    <text evidence="1">The sequence shown here is derived from an EMBL/GenBank/DDBJ whole genome shotgun (WGS) entry which is preliminary data.</text>
</comment>
<protein>
    <submittedName>
        <fullName evidence="1">Uncharacterized protein</fullName>
    </submittedName>
</protein>